<evidence type="ECO:0000256" key="4">
    <source>
        <dbReference type="ARBA" id="ARBA00022729"/>
    </source>
</evidence>
<dbReference type="EMBL" id="MTKT01003794">
    <property type="protein sequence ID" value="OWM74227.1"/>
    <property type="molecule type" value="Genomic_DNA"/>
</dbReference>
<comment type="subcellular location">
    <subcellularLocation>
        <location evidence="1">Membrane</location>
        <topology evidence="1">Single-pass membrane protein</topology>
    </subcellularLocation>
</comment>
<evidence type="ECO:0000256" key="2">
    <source>
        <dbReference type="ARBA" id="ARBA00022614"/>
    </source>
</evidence>
<dbReference type="InterPro" id="IPR024788">
    <property type="entry name" value="Malectin-like_Carb-bd_dom"/>
</dbReference>
<dbReference type="PANTHER" id="PTHR45631:SF3">
    <property type="entry name" value="OS05G0393100 PROTEIN"/>
    <property type="match status" value="1"/>
</dbReference>
<dbReference type="SUPFAM" id="SSF52058">
    <property type="entry name" value="L domain-like"/>
    <property type="match status" value="1"/>
</dbReference>
<dbReference type="InterPro" id="IPR001611">
    <property type="entry name" value="Leu-rich_rpt"/>
</dbReference>
<evidence type="ECO:0000259" key="10">
    <source>
        <dbReference type="Pfam" id="PF08263"/>
    </source>
</evidence>
<reference evidence="13" key="1">
    <citation type="journal article" date="2017" name="Plant J.">
        <title>The pomegranate (Punica granatum L.) genome and the genomics of punicalagin biosynthesis.</title>
        <authorList>
            <person name="Qin G."/>
            <person name="Xu C."/>
            <person name="Ming R."/>
            <person name="Tang H."/>
            <person name="Guyot R."/>
            <person name="Kramer E.M."/>
            <person name="Hu Y."/>
            <person name="Yi X."/>
            <person name="Qi Y."/>
            <person name="Xu X."/>
            <person name="Gao Z."/>
            <person name="Pan H."/>
            <person name="Jian J."/>
            <person name="Tian Y."/>
            <person name="Yue Z."/>
            <person name="Xu Y."/>
        </authorList>
    </citation>
    <scope>NUCLEOTIDE SEQUENCE [LARGE SCALE GENOMIC DNA]</scope>
    <source>
        <strain evidence="13">cv. Dabenzi</strain>
    </source>
</reference>
<evidence type="ECO:0000313" key="15">
    <source>
        <dbReference type="RefSeq" id="XP_031397890.1"/>
    </source>
</evidence>
<evidence type="ECO:0000259" key="11">
    <source>
        <dbReference type="Pfam" id="PF12819"/>
    </source>
</evidence>
<keyword evidence="3" id="KW-0812">Transmembrane</keyword>
<dbReference type="InterPro" id="IPR013210">
    <property type="entry name" value="LRR_N_plant-typ"/>
</dbReference>
<feature type="domain" description="Leucine-rich repeat-containing N-terminal plant-type" evidence="10">
    <location>
        <begin position="371"/>
        <end position="408"/>
    </location>
</feature>
<protein>
    <submittedName>
        <fullName evidence="15">Probable LRR receptor-like serine/threonine-protein kinase At1g67720</fullName>
    </submittedName>
</protein>
<feature type="signal peptide" evidence="9">
    <location>
        <begin position="1"/>
        <end position="21"/>
    </location>
</feature>
<keyword evidence="6" id="KW-1133">Transmembrane helix</keyword>
<organism evidence="12 13">
    <name type="scientific">Punica granatum</name>
    <name type="common">Pomegranate</name>
    <dbReference type="NCBI Taxonomy" id="22663"/>
    <lineage>
        <taxon>Eukaryota</taxon>
        <taxon>Viridiplantae</taxon>
        <taxon>Streptophyta</taxon>
        <taxon>Embryophyta</taxon>
        <taxon>Tracheophyta</taxon>
        <taxon>Spermatophyta</taxon>
        <taxon>Magnoliopsida</taxon>
        <taxon>eudicotyledons</taxon>
        <taxon>Gunneridae</taxon>
        <taxon>Pentapetalae</taxon>
        <taxon>rosids</taxon>
        <taxon>malvids</taxon>
        <taxon>Myrtales</taxon>
        <taxon>Lythraceae</taxon>
        <taxon>Punica</taxon>
    </lineage>
</organism>
<feature type="chain" id="PRO_5044568982" evidence="9">
    <location>
        <begin position="22"/>
        <end position="526"/>
    </location>
</feature>
<dbReference type="AlphaFoldDB" id="A0A218WMY8"/>
<dbReference type="OrthoDB" id="1394818at2759"/>
<keyword evidence="14" id="KW-1185">Reference proteome</keyword>
<feature type="domain" description="Malectin-like" evidence="11">
    <location>
        <begin position="31"/>
        <end position="361"/>
    </location>
</feature>
<evidence type="ECO:0000256" key="7">
    <source>
        <dbReference type="ARBA" id="ARBA00023136"/>
    </source>
</evidence>
<keyword evidence="7" id="KW-0472">Membrane</keyword>
<evidence type="ECO:0000256" key="6">
    <source>
        <dbReference type="ARBA" id="ARBA00022989"/>
    </source>
</evidence>
<dbReference type="Pfam" id="PF12819">
    <property type="entry name" value="Malectin_like"/>
    <property type="match status" value="1"/>
</dbReference>
<accession>A0A218WMY8</accession>
<dbReference type="Proteomes" id="UP000515151">
    <property type="component" value="Chromosome 5"/>
</dbReference>
<dbReference type="GeneID" id="116208539"/>
<evidence type="ECO:0000256" key="1">
    <source>
        <dbReference type="ARBA" id="ARBA00004167"/>
    </source>
</evidence>
<dbReference type="Pfam" id="PF00560">
    <property type="entry name" value="LRR_1"/>
    <property type="match status" value="1"/>
</dbReference>
<dbReference type="PANTHER" id="PTHR45631">
    <property type="entry name" value="OS07G0107800 PROTEIN-RELATED"/>
    <property type="match status" value="1"/>
</dbReference>
<dbReference type="RefSeq" id="XP_031397890.1">
    <property type="nucleotide sequence ID" value="XM_031542030.1"/>
</dbReference>
<proteinExistence type="predicted"/>
<sequence length="526" mass="57405">MSPLHHLLILFFLSLLSGALSQPQPPKGTLIDCGATSASIVDGRQWLPDAGFTSSGAPRIVAPVALPTHLPPLVLSTVQSFPLQNNLHRKFCYTVNTTRGVKYMVRSTYFYGGANHGRPVPPVFDQMVDGTLWSMVNTTEDYAGSMFSYYEGIFPARGKTMSFCIGANSYTDSDPFISALEFIQLGDSLYNSTDFGNYSLSLVARDAFGSRQMVIRYPDDQFDRYWHSFGQNYSTETYNRNASVSGIWNLPPLKVFEAQLTTPPAQPMEFQWPPFSLQNATYYIALYLADDLESSSDGSPRRVVDIAINDVPYYGNLTVTSAGVTVFASRWPLSGLTTLKVTPADGSRLGPLINAGEIFQVLPLGRRTHTRDVIALERVKNSFQNPPQDWSGDPCLPRQYSWTGVTCSEGRRVRVVALNLTGMGLSGSLSHSLADLTALTSIALGNNHLSGTIPDLSSLKGLQIVHLNDNQLTGRIPSSLGTISGLHELFLQNNNLAGPVPDALIGKPGLNLRFHGNNVTSSTPAR</sequence>
<keyword evidence="2" id="KW-0433">Leucine-rich repeat</keyword>
<evidence type="ECO:0000256" key="9">
    <source>
        <dbReference type="SAM" id="SignalP"/>
    </source>
</evidence>
<reference evidence="14" key="3">
    <citation type="journal article" date="2020" name="Plant Biotechnol. J.">
        <title>The pomegranate (Punica granatum L.) draft genome dissects genetic divergence between soft- and hard-seeded cultivars.</title>
        <authorList>
            <person name="Luo X."/>
            <person name="Li H."/>
            <person name="Wu Z."/>
            <person name="Yao W."/>
            <person name="Zhao P."/>
            <person name="Cao D."/>
            <person name="Yu H."/>
            <person name="Li K."/>
            <person name="Poudel K."/>
            <person name="Zhao D."/>
            <person name="Zhang F."/>
            <person name="Xia X."/>
            <person name="Chen L."/>
            <person name="Wang Q."/>
            <person name="Jing D."/>
            <person name="Cao S."/>
        </authorList>
    </citation>
    <scope>NUCLEOTIDE SEQUENCE [LARGE SCALE GENOMIC DNA]</scope>
</reference>
<dbReference type="Proteomes" id="UP000197138">
    <property type="component" value="Unassembled WGS sequence"/>
</dbReference>
<keyword evidence="4 9" id="KW-0732">Signal</keyword>
<dbReference type="InterPro" id="IPR032675">
    <property type="entry name" value="LRR_dom_sf"/>
</dbReference>
<keyword evidence="8" id="KW-0675">Receptor</keyword>
<reference evidence="12" key="2">
    <citation type="submission" date="2017-06" db="EMBL/GenBank/DDBJ databases">
        <title>The pomegranate genome and the genomics of punicalagin biosynthesis.</title>
        <authorList>
            <person name="Xu C."/>
        </authorList>
    </citation>
    <scope>NUCLEOTIDE SEQUENCE [LARGE SCALE GENOMIC DNA]</scope>
    <source>
        <tissue evidence="12">Fresh leaf</tissue>
    </source>
</reference>
<reference evidence="15" key="4">
    <citation type="submission" date="2025-04" db="UniProtKB">
        <authorList>
            <consortium name="RefSeq"/>
        </authorList>
    </citation>
    <scope>IDENTIFICATION</scope>
    <source>
        <tissue evidence="15">Leaf</tissue>
    </source>
</reference>
<gene>
    <name evidence="15" type="primary">LOC116208539</name>
    <name evidence="12" type="ORF">CDL15_Pgr008540</name>
</gene>
<evidence type="ECO:0000313" key="13">
    <source>
        <dbReference type="Proteomes" id="UP000197138"/>
    </source>
</evidence>
<name>A0A218WMY8_PUNGR</name>
<evidence type="ECO:0000256" key="5">
    <source>
        <dbReference type="ARBA" id="ARBA00022737"/>
    </source>
</evidence>
<keyword evidence="5" id="KW-0677">Repeat</keyword>
<evidence type="ECO:0000256" key="8">
    <source>
        <dbReference type="ARBA" id="ARBA00023170"/>
    </source>
</evidence>
<dbReference type="Gene3D" id="3.80.10.10">
    <property type="entry name" value="Ribonuclease Inhibitor"/>
    <property type="match status" value="1"/>
</dbReference>
<evidence type="ECO:0000256" key="3">
    <source>
        <dbReference type="ARBA" id="ARBA00022692"/>
    </source>
</evidence>
<evidence type="ECO:0000313" key="12">
    <source>
        <dbReference type="EMBL" id="OWM74227.1"/>
    </source>
</evidence>
<dbReference type="GO" id="GO:0016020">
    <property type="term" value="C:membrane"/>
    <property type="evidence" value="ECO:0007669"/>
    <property type="project" value="UniProtKB-SubCell"/>
</dbReference>
<evidence type="ECO:0000313" key="14">
    <source>
        <dbReference type="Proteomes" id="UP000515151"/>
    </source>
</evidence>
<dbReference type="FunFam" id="3.80.10.10:FF:000129">
    <property type="entry name" value="Leucine-rich repeat receptor-like kinase"/>
    <property type="match status" value="1"/>
</dbReference>
<dbReference type="Pfam" id="PF08263">
    <property type="entry name" value="LRRNT_2"/>
    <property type="match status" value="1"/>
</dbReference>